<dbReference type="AlphaFoldDB" id="A0A9W7A1E4"/>
<dbReference type="PANTHER" id="PTHR39434">
    <property type="match status" value="1"/>
</dbReference>
<organism evidence="1 2">
    <name type="scientific">Triparma retinervis</name>
    <dbReference type="NCBI Taxonomy" id="2557542"/>
    <lineage>
        <taxon>Eukaryota</taxon>
        <taxon>Sar</taxon>
        <taxon>Stramenopiles</taxon>
        <taxon>Ochrophyta</taxon>
        <taxon>Bolidophyceae</taxon>
        <taxon>Parmales</taxon>
        <taxon>Triparmaceae</taxon>
        <taxon>Triparma</taxon>
    </lineage>
</organism>
<name>A0A9W7A1E4_9STRA</name>
<protein>
    <recommendedName>
        <fullName evidence="3">VOC domain-containing protein</fullName>
    </recommendedName>
</protein>
<keyword evidence="2" id="KW-1185">Reference proteome</keyword>
<sequence>MGCSEGRSSTKWQDYNLYGHQIVCHFAGANYRCQDWYNPVDGDEVPVPHAGIVLSHEQFHALAERVKGEVEFIIEPHRRFEGHPGEQWTMFFKDPSGNNLEFKAMEHEGNLFTKYEVKEG</sequence>
<proteinExistence type="predicted"/>
<comment type="caution">
    <text evidence="1">The sequence shown here is derived from an EMBL/GenBank/DDBJ whole genome shotgun (WGS) entry which is preliminary data.</text>
</comment>
<gene>
    <name evidence="1" type="ORF">TrRE_jg3936</name>
</gene>
<accession>A0A9W7A1E4</accession>
<evidence type="ECO:0000313" key="2">
    <source>
        <dbReference type="Proteomes" id="UP001165082"/>
    </source>
</evidence>
<reference evidence="1" key="1">
    <citation type="submission" date="2022-07" db="EMBL/GenBank/DDBJ databases">
        <title>Genome analysis of Parmales, a sister group of diatoms, reveals the evolutionary specialization of diatoms from phago-mixotrophs to photoautotrophs.</title>
        <authorList>
            <person name="Ban H."/>
            <person name="Sato S."/>
            <person name="Yoshikawa S."/>
            <person name="Kazumasa Y."/>
            <person name="Nakamura Y."/>
            <person name="Ichinomiya M."/>
            <person name="Saitoh K."/>
            <person name="Sato N."/>
            <person name="Blanc-Mathieu R."/>
            <person name="Endo H."/>
            <person name="Kuwata A."/>
            <person name="Ogata H."/>
        </authorList>
    </citation>
    <scope>NUCLEOTIDE SEQUENCE</scope>
</reference>
<dbReference type="Gene3D" id="3.10.180.10">
    <property type="entry name" value="2,3-Dihydroxybiphenyl 1,2-Dioxygenase, domain 1"/>
    <property type="match status" value="1"/>
</dbReference>
<evidence type="ECO:0000313" key="1">
    <source>
        <dbReference type="EMBL" id="GMH64139.1"/>
    </source>
</evidence>
<dbReference type="SUPFAM" id="SSF54593">
    <property type="entry name" value="Glyoxalase/Bleomycin resistance protein/Dihydroxybiphenyl dioxygenase"/>
    <property type="match status" value="1"/>
</dbReference>
<dbReference type="OrthoDB" id="2580091at2759"/>
<dbReference type="Proteomes" id="UP001165082">
    <property type="component" value="Unassembled WGS sequence"/>
</dbReference>
<dbReference type="EMBL" id="BRXZ01005334">
    <property type="protein sequence ID" value="GMH64139.1"/>
    <property type="molecule type" value="Genomic_DNA"/>
</dbReference>
<dbReference type="PANTHER" id="PTHR39434:SF1">
    <property type="entry name" value="VOC DOMAIN-CONTAINING PROTEIN"/>
    <property type="match status" value="1"/>
</dbReference>
<dbReference type="InterPro" id="IPR029068">
    <property type="entry name" value="Glyas_Bleomycin-R_OHBP_Dase"/>
</dbReference>
<evidence type="ECO:0008006" key="3">
    <source>
        <dbReference type="Google" id="ProtNLM"/>
    </source>
</evidence>